<evidence type="ECO:0000256" key="1">
    <source>
        <dbReference type="ARBA" id="ARBA00005695"/>
    </source>
</evidence>
<dbReference type="AlphaFoldDB" id="A0A4Z0WGY9"/>
<dbReference type="RefSeq" id="WP_135482456.1">
    <property type="nucleotide sequence ID" value="NZ_SRMF01000002.1"/>
</dbReference>
<protein>
    <submittedName>
        <fullName evidence="5">ABC transporter substrate-binding protein</fullName>
    </submittedName>
</protein>
<dbReference type="PIRSF" id="PIRSF002741">
    <property type="entry name" value="MppA"/>
    <property type="match status" value="1"/>
</dbReference>
<accession>A0A4Z0WGY9</accession>
<keyword evidence="2 3" id="KW-0732">Signal</keyword>
<reference evidence="5 6" key="1">
    <citation type="submission" date="2019-04" db="EMBL/GenBank/DDBJ databases">
        <title>Natronospirillum operosus gen. nov., sp. nov., a haloalkaliphilic satellite isolated from decaying biomass of laboratory culture of cyanobacterium Geitlerinema sp. and proposal of Natronospirillaceae fam. nov. and Saccharospirillaceae fam. nov.</title>
        <authorList>
            <person name="Kevbrin V."/>
            <person name="Boltyanskaya Y."/>
            <person name="Koziaeva V."/>
            <person name="Grouzdev D.S."/>
            <person name="Park M."/>
            <person name="Cho J."/>
        </authorList>
    </citation>
    <scope>NUCLEOTIDE SEQUENCE [LARGE SCALE GENOMIC DNA]</scope>
    <source>
        <strain evidence="5 6">G-116</strain>
    </source>
</reference>
<evidence type="ECO:0000259" key="4">
    <source>
        <dbReference type="Pfam" id="PF00496"/>
    </source>
</evidence>
<dbReference type="OrthoDB" id="9772924at2"/>
<dbReference type="CDD" id="cd08509">
    <property type="entry name" value="PBP2_TmCBP_oligosaccharides_like"/>
    <property type="match status" value="1"/>
</dbReference>
<dbReference type="Gene3D" id="3.40.190.10">
    <property type="entry name" value="Periplasmic binding protein-like II"/>
    <property type="match status" value="1"/>
</dbReference>
<name>A0A4Z0WGY9_9GAMM</name>
<dbReference type="InterPro" id="IPR030678">
    <property type="entry name" value="Peptide/Ni-bd"/>
</dbReference>
<sequence>MRTMITATAVAFMAMGVSPGALADQDRHVLTVNIEIQSSWSRNFNPFNETTRLRSTREFIYEPLVIYNVFDQGQPHYRLAISDDYADDLMSIAFDLREGVTWSDGEPFTAEDVVFTYEMIRDEPALDLWGMWDDRLESVEAEGDHRVIFHLQEVYTGVHERIAEVPVVPMHIWSEVSDPVSYANTDPVGSGPFTEIDRFSSQIYVQCRNPHYWDNDNLEVDCLRFPQLGSNDNVLLAGADGELDWFGSFIPDIDQTYVAHDPDHHHYWLPPGSLVGMVLNLNASADGNREAFNDINFRRAFSMAMDRQAMVNVAGYGYPTINQDPSGLGELYALWADADILAEFSEFMDYDLDAAGALLAEAGYEDSNGDGYLNTPSGESIRFELIVPNGWTDWVNTVRIAVSDLQDLGLNVEARTPEVAAWDEAYISGEFTGGINSWLPGVTPHRQIDGAYHPRFVDRRRDAAARYHNDELVGLLEQFYTVAEQSEQETIMHEMQAILSRDMPIIPVFNNPMWYQYNDSRFTGWWNADNPGGRPQPHAGNPERLLHVLDLSPRN</sequence>
<dbReference type="EMBL" id="SRMF01000002">
    <property type="protein sequence ID" value="TGG93910.1"/>
    <property type="molecule type" value="Genomic_DNA"/>
</dbReference>
<organism evidence="5 6">
    <name type="scientific">Natronospirillum operosum</name>
    <dbReference type="NCBI Taxonomy" id="2759953"/>
    <lineage>
        <taxon>Bacteria</taxon>
        <taxon>Pseudomonadati</taxon>
        <taxon>Pseudomonadota</taxon>
        <taxon>Gammaproteobacteria</taxon>
        <taxon>Oceanospirillales</taxon>
        <taxon>Natronospirillaceae</taxon>
        <taxon>Natronospirillum</taxon>
    </lineage>
</organism>
<evidence type="ECO:0000256" key="2">
    <source>
        <dbReference type="ARBA" id="ARBA00022729"/>
    </source>
</evidence>
<comment type="similarity">
    <text evidence="1">Belongs to the bacterial solute-binding protein 5 family.</text>
</comment>
<dbReference type="Gene3D" id="3.90.76.10">
    <property type="entry name" value="Dipeptide-binding Protein, Domain 1"/>
    <property type="match status" value="1"/>
</dbReference>
<dbReference type="Gene3D" id="3.10.105.10">
    <property type="entry name" value="Dipeptide-binding Protein, Domain 3"/>
    <property type="match status" value="1"/>
</dbReference>
<evidence type="ECO:0000313" key="5">
    <source>
        <dbReference type="EMBL" id="TGG93910.1"/>
    </source>
</evidence>
<comment type="caution">
    <text evidence="5">The sequence shown here is derived from an EMBL/GenBank/DDBJ whole genome shotgun (WGS) entry which is preliminary data.</text>
</comment>
<dbReference type="GO" id="GO:0030288">
    <property type="term" value="C:outer membrane-bounded periplasmic space"/>
    <property type="evidence" value="ECO:0007669"/>
    <property type="project" value="TreeGrafter"/>
</dbReference>
<dbReference type="PANTHER" id="PTHR30290:SF38">
    <property type="entry name" value="D,D-DIPEPTIDE-BINDING PERIPLASMIC PROTEIN DDPA-RELATED"/>
    <property type="match status" value="1"/>
</dbReference>
<evidence type="ECO:0000313" key="6">
    <source>
        <dbReference type="Proteomes" id="UP000297475"/>
    </source>
</evidence>
<dbReference type="InterPro" id="IPR000914">
    <property type="entry name" value="SBP_5_dom"/>
</dbReference>
<dbReference type="GO" id="GO:1904680">
    <property type="term" value="F:peptide transmembrane transporter activity"/>
    <property type="evidence" value="ECO:0007669"/>
    <property type="project" value="TreeGrafter"/>
</dbReference>
<feature type="domain" description="Solute-binding protein family 5" evidence="4">
    <location>
        <begin position="75"/>
        <end position="444"/>
    </location>
</feature>
<dbReference type="Proteomes" id="UP000297475">
    <property type="component" value="Unassembled WGS sequence"/>
</dbReference>
<feature type="chain" id="PRO_5021297198" evidence="3">
    <location>
        <begin position="24"/>
        <end position="555"/>
    </location>
</feature>
<keyword evidence="6" id="KW-1185">Reference proteome</keyword>
<dbReference type="SUPFAM" id="SSF53850">
    <property type="entry name" value="Periplasmic binding protein-like II"/>
    <property type="match status" value="1"/>
</dbReference>
<dbReference type="GO" id="GO:0042938">
    <property type="term" value="P:dipeptide transport"/>
    <property type="evidence" value="ECO:0007669"/>
    <property type="project" value="TreeGrafter"/>
</dbReference>
<feature type="signal peptide" evidence="3">
    <location>
        <begin position="1"/>
        <end position="23"/>
    </location>
</feature>
<dbReference type="InterPro" id="IPR039424">
    <property type="entry name" value="SBP_5"/>
</dbReference>
<evidence type="ECO:0000256" key="3">
    <source>
        <dbReference type="SAM" id="SignalP"/>
    </source>
</evidence>
<dbReference type="PANTHER" id="PTHR30290">
    <property type="entry name" value="PERIPLASMIC BINDING COMPONENT OF ABC TRANSPORTER"/>
    <property type="match status" value="1"/>
</dbReference>
<dbReference type="GO" id="GO:0043190">
    <property type="term" value="C:ATP-binding cassette (ABC) transporter complex"/>
    <property type="evidence" value="ECO:0007669"/>
    <property type="project" value="InterPro"/>
</dbReference>
<proteinExistence type="inferred from homology"/>
<gene>
    <name evidence="5" type="ORF">E4656_06900</name>
</gene>
<dbReference type="Pfam" id="PF00496">
    <property type="entry name" value="SBP_bac_5"/>
    <property type="match status" value="1"/>
</dbReference>